<dbReference type="SUPFAM" id="SSF52540">
    <property type="entry name" value="P-loop containing nucleoside triphosphate hydrolases"/>
    <property type="match status" value="1"/>
</dbReference>
<dbReference type="EMBL" id="CP065714">
    <property type="protein sequence ID" value="QPT10849.1"/>
    <property type="molecule type" value="Genomic_DNA"/>
</dbReference>
<protein>
    <submittedName>
        <fullName evidence="3">AAA family ATPase</fullName>
    </submittedName>
</protein>
<accession>A0A7T3ADV0</accession>
<evidence type="ECO:0000313" key="4">
    <source>
        <dbReference type="Proteomes" id="UP000594836"/>
    </source>
</evidence>
<dbReference type="Pfam" id="PF13514">
    <property type="entry name" value="AAA_27"/>
    <property type="match status" value="1"/>
</dbReference>
<dbReference type="PANTHER" id="PTHR41259">
    <property type="entry name" value="DOUBLE-STRAND BREAK REPAIR RAD50 ATPASE, PUTATIVE-RELATED"/>
    <property type="match status" value="1"/>
</dbReference>
<keyword evidence="1" id="KW-0175">Coiled coil</keyword>
<keyword evidence="3" id="KW-0614">Plasmid</keyword>
<proteinExistence type="predicted"/>
<dbReference type="InterPro" id="IPR038734">
    <property type="entry name" value="YhaN_AAA"/>
</dbReference>
<geneLocation type="plasmid" evidence="3 4">
    <name>unnamed1</name>
</geneLocation>
<organism evidence="3 4">
    <name type="scientific">Sphingomonas paucimobilis</name>
    <name type="common">Pseudomonas paucimobilis</name>
    <dbReference type="NCBI Taxonomy" id="13689"/>
    <lineage>
        <taxon>Bacteria</taxon>
        <taxon>Pseudomonadati</taxon>
        <taxon>Pseudomonadota</taxon>
        <taxon>Alphaproteobacteria</taxon>
        <taxon>Sphingomonadales</taxon>
        <taxon>Sphingomonadaceae</taxon>
        <taxon>Sphingomonas</taxon>
    </lineage>
</organism>
<dbReference type="Gene3D" id="3.40.50.300">
    <property type="entry name" value="P-loop containing nucleotide triphosphate hydrolases"/>
    <property type="match status" value="2"/>
</dbReference>
<feature type="coiled-coil region" evidence="1">
    <location>
        <begin position="475"/>
        <end position="502"/>
    </location>
</feature>
<feature type="domain" description="YhaN AAA" evidence="2">
    <location>
        <begin position="1"/>
        <end position="205"/>
    </location>
</feature>
<feature type="coiled-coil region" evidence="1">
    <location>
        <begin position="938"/>
        <end position="988"/>
    </location>
</feature>
<name>A0A7T3ADV0_SPHPI</name>
<dbReference type="InterPro" id="IPR027417">
    <property type="entry name" value="P-loop_NTPase"/>
</dbReference>
<evidence type="ECO:0000259" key="2">
    <source>
        <dbReference type="Pfam" id="PF13514"/>
    </source>
</evidence>
<evidence type="ECO:0000313" key="3">
    <source>
        <dbReference type="EMBL" id="QPT10849.1"/>
    </source>
</evidence>
<dbReference type="RefSeq" id="WP_197939295.1">
    <property type="nucleotide sequence ID" value="NZ_CP065714.1"/>
</dbReference>
<feature type="coiled-coil region" evidence="1">
    <location>
        <begin position="693"/>
        <end position="720"/>
    </location>
</feature>
<reference evidence="3 4" key="1">
    <citation type="submission" date="2020-12" db="EMBL/GenBank/DDBJ databases">
        <title>FDA dAtabase for Regulatory Grade micrObial Sequences (FDA-ARGOS): Supporting development and validation of Infectious Disease Dx tests.</title>
        <authorList>
            <person name="Sproer C."/>
            <person name="Gronow S."/>
            <person name="Severitt S."/>
            <person name="Schroder I."/>
            <person name="Tallon L."/>
            <person name="Sadzewicz L."/>
            <person name="Zhao X."/>
            <person name="Boylan J."/>
            <person name="Ott S."/>
            <person name="Bowen H."/>
            <person name="Vavikolanu K."/>
            <person name="Mehta A."/>
            <person name="Aluvathingal J."/>
            <person name="Nadendla S."/>
            <person name="Lowell S."/>
            <person name="Myers T."/>
            <person name="Yan Y."/>
            <person name="Sichtig H."/>
        </authorList>
    </citation>
    <scope>NUCLEOTIDE SEQUENCE [LARGE SCALE GENOMIC DNA]</scope>
    <source>
        <strain evidence="3 4">FDAARGOS_881</strain>
        <plasmid evidence="3 4">unnamed1</plasmid>
    </source>
</reference>
<dbReference type="AlphaFoldDB" id="A0A7T3ADV0"/>
<dbReference type="Proteomes" id="UP000594836">
    <property type="component" value="Plasmid unnamed1"/>
</dbReference>
<evidence type="ECO:0000256" key="1">
    <source>
        <dbReference type="SAM" id="Coils"/>
    </source>
</evidence>
<gene>
    <name evidence="3" type="ORF">I6G38_20210</name>
</gene>
<sequence length="1154" mass="123172">MRFRTLELVRYGAFADRVIDFGDGTVDLHLVVGPNEAGKSTMLQAVSDFLFGLHPQSTQNWRYDYGALGIRAVIEHEGRTIELTRRKGNKNTLLRPDGSAAPDDSVSTMLGGMDRTSFERMFGLDHRKLREGGQAILDGRDDAARVVLEAGTGLSGIGTELKRLDGEAAKQFKPSAQNPLINRLMREREEARSDVRTAALTEPDWKTVQEKLAAATGRRAQLLDEARGLAARSAMLERLTRVRPSLARLAAVEDELASLGEVAILPRDAASRLATALSNRKTAELLSVQHRGARDKAREAASAITVDTLLLSHGDRVAELEERRPVAENAIRDLELRRTELDRVDALISAARTEARLPVDAPLPGAGWVERVRRHLENVRLLDAEGGRLEIVRSELTARLSRLPTTDAVGGGVDPAILKAAVAAVPSDHSARLRAAEDRLKQAASRLGPATAALAPWRGEPSDLPTLALPPEAVVAEHAEEIDIARRGIAAAEAEIVTAEKRAIESSADLDRLVGAGDLPTAGAVAAARSARDGLMNEVRDRLAGERRPDDGGVVDDLATAIGSADALADRRDADSARVAQHAIVFADLAKARNLRQEAADRLTVATEALTAAQTRWADTLRPLGFDGALPPTGMAAWRAERERTVTLLADAEAAENALARQREEETAFAEALVDALRVAGVQTAEPTLAGLLPVARRTLEKLETEVREAERSTMQRQALATASEDLERDKARLAAGRRAAADVSGALLSEAALPAGDGDVTLIDAVAAMETIAGQNGARAGLARQVSGMERDIAAFDRDVSSLLDDLRRPADESPPMVRRLAAELRIAVAADAELDRQKKLAEEGAEALLQVGEGAAAADKEISELMRAAGVGAIELLEPAITSSSRVVELRGTRDTLMTELASLGDGIALDALRDETAAIGPDEVAAELEGIAERRSALESEREAVGRELAEAEAATRAASTAAAAAEAQQRFVDASALLADAAEEHVGTVATAALLRWVVERNRASRQAPLMQRASEIFSSVTRGAFTGLALRYSDNDEPTIRALRSTGDPVGVEGLSEGTRDQLYLALRLASIRDRAGVALPLICDDLLITADDARSAAMLEVLATASTSNQVVLFTHHEHIVEVARRAIGETAFLLHRLEPVDSAILAA</sequence>
<dbReference type="PANTHER" id="PTHR41259:SF1">
    <property type="entry name" value="DOUBLE-STRAND BREAK REPAIR RAD50 ATPASE, PUTATIVE-RELATED"/>
    <property type="match status" value="1"/>
</dbReference>